<protein>
    <recommendedName>
        <fullName evidence="4">Swt1-like HEPN domain-containing protein</fullName>
    </recommendedName>
</protein>
<evidence type="ECO:0000256" key="1">
    <source>
        <dbReference type="SAM" id="MobiDB-lite"/>
    </source>
</evidence>
<dbReference type="EMBL" id="JAGIOA010000001">
    <property type="protein sequence ID" value="MBP2377278.1"/>
    <property type="molecule type" value="Genomic_DNA"/>
</dbReference>
<gene>
    <name evidence="2" type="ORF">JOF42_000773</name>
</gene>
<accession>A0ABS4WM43</accession>
<name>A0ABS4WM43_9MICO</name>
<evidence type="ECO:0008006" key="4">
    <source>
        <dbReference type="Google" id="ProtNLM"/>
    </source>
</evidence>
<keyword evidence="3" id="KW-1185">Reference proteome</keyword>
<dbReference type="RefSeq" id="WP_210096647.1">
    <property type="nucleotide sequence ID" value="NZ_BAAAIO010000001.1"/>
</dbReference>
<reference evidence="2 3" key="1">
    <citation type="submission" date="2021-03" db="EMBL/GenBank/DDBJ databases">
        <title>Sequencing the genomes of 1000 actinobacteria strains.</title>
        <authorList>
            <person name="Klenk H.-P."/>
        </authorList>
    </citation>
    <scope>NUCLEOTIDE SEQUENCE [LARGE SCALE GENOMIC DNA]</scope>
    <source>
        <strain evidence="2 3">DSM 13468</strain>
    </source>
</reference>
<dbReference type="Proteomes" id="UP000703720">
    <property type="component" value="Unassembled WGS sequence"/>
</dbReference>
<sequence length="346" mass="40237">MQSAAEISAQVFTARDAMLRDSLEDLRVAFLLFDSAIETLMVREIRHLSNYLLRAESPWRSNSDGRIPADLNDPEQRGEVETSSTGYVDWAFSKSQVRDIDRNFDDKLRFFAWHGDIPVEYVRIISRLHDYRNEMYHREESRPEALRVVCHLYAFFVADFLDRLEPHGFSWPGDAGAMERLYARLGEPYLEEETRRVGLVSNLQRKMAAALRRDLDLDDAPTLIAAYIANRVDQAHDFLRYSGEVAVSVFGGRFTEMDTIRFAFQPIPNTKAEHAKLPTRATLMRWDAWPEGTRQLSDPVEAFRSLAEFEAEFEEFEAIVLTLMTHAELEVDRQIDEEKERRLYEE</sequence>
<proteinExistence type="predicted"/>
<feature type="region of interest" description="Disordered" evidence="1">
    <location>
        <begin position="59"/>
        <end position="82"/>
    </location>
</feature>
<evidence type="ECO:0000313" key="2">
    <source>
        <dbReference type="EMBL" id="MBP2377278.1"/>
    </source>
</evidence>
<comment type="caution">
    <text evidence="2">The sequence shown here is derived from an EMBL/GenBank/DDBJ whole genome shotgun (WGS) entry which is preliminary data.</text>
</comment>
<organism evidence="2 3">
    <name type="scientific">Microbacterium phyllosphaerae</name>
    <dbReference type="NCBI Taxonomy" id="124798"/>
    <lineage>
        <taxon>Bacteria</taxon>
        <taxon>Bacillati</taxon>
        <taxon>Actinomycetota</taxon>
        <taxon>Actinomycetes</taxon>
        <taxon>Micrococcales</taxon>
        <taxon>Microbacteriaceae</taxon>
        <taxon>Microbacterium</taxon>
    </lineage>
</organism>
<evidence type="ECO:0000313" key="3">
    <source>
        <dbReference type="Proteomes" id="UP000703720"/>
    </source>
</evidence>